<feature type="transmembrane region" description="Helical" evidence="2">
    <location>
        <begin position="141"/>
        <end position="157"/>
    </location>
</feature>
<feature type="transmembrane region" description="Helical" evidence="2">
    <location>
        <begin position="113"/>
        <end position="134"/>
    </location>
</feature>
<accession>A0ABV9U160</accession>
<evidence type="ECO:0000313" key="4">
    <source>
        <dbReference type="EMBL" id="MFC4909539.1"/>
    </source>
</evidence>
<evidence type="ECO:0000256" key="2">
    <source>
        <dbReference type="SAM" id="Phobius"/>
    </source>
</evidence>
<dbReference type="Proteomes" id="UP001595872">
    <property type="component" value="Unassembled WGS sequence"/>
</dbReference>
<gene>
    <name evidence="4" type="ORF">ACFPCY_19610</name>
</gene>
<feature type="transmembrane region" description="Helical" evidence="2">
    <location>
        <begin position="163"/>
        <end position="181"/>
    </location>
</feature>
<name>A0ABV9U160_9ACTN</name>
<evidence type="ECO:0000313" key="5">
    <source>
        <dbReference type="Proteomes" id="UP001595872"/>
    </source>
</evidence>
<feature type="transmembrane region" description="Helical" evidence="2">
    <location>
        <begin position="70"/>
        <end position="93"/>
    </location>
</feature>
<evidence type="ECO:0000259" key="3">
    <source>
        <dbReference type="Pfam" id="PF23636"/>
    </source>
</evidence>
<keyword evidence="2" id="KW-0472">Membrane</keyword>
<feature type="domain" description="DUF7144" evidence="3">
    <location>
        <begin position="71"/>
        <end position="184"/>
    </location>
</feature>
<sequence>MVEKHAPEERTAAPRAPEQEAPRQEAGEAEAPRREAEEPEASERTAPGRAWRSEPGPIDENATYRWVLGLAYFAGVMMLLVGGFQIVQGVAAVAKDEFYVTTRHYLYSFDVTAWGWVHIVLGAAIAAAGFGVFAGRLWGRVIGIALAVVSVVDQFLYLPHYPIWSVLMIGLQVAVIWALCVRGRAEVERERAS</sequence>
<proteinExistence type="predicted"/>
<protein>
    <recommendedName>
        <fullName evidence="3">DUF7144 domain-containing protein</fullName>
    </recommendedName>
</protein>
<dbReference type="RefSeq" id="WP_378257125.1">
    <property type="nucleotide sequence ID" value="NZ_JBHSIT010000005.1"/>
</dbReference>
<feature type="region of interest" description="Disordered" evidence="1">
    <location>
        <begin position="1"/>
        <end position="54"/>
    </location>
</feature>
<dbReference type="EMBL" id="JBHSIT010000005">
    <property type="protein sequence ID" value="MFC4909539.1"/>
    <property type="molecule type" value="Genomic_DNA"/>
</dbReference>
<feature type="compositionally biased region" description="Basic and acidic residues" evidence="1">
    <location>
        <begin position="1"/>
        <end position="36"/>
    </location>
</feature>
<evidence type="ECO:0000256" key="1">
    <source>
        <dbReference type="SAM" id="MobiDB-lite"/>
    </source>
</evidence>
<keyword evidence="2" id="KW-0812">Transmembrane</keyword>
<keyword evidence="2" id="KW-1133">Transmembrane helix</keyword>
<dbReference type="InterPro" id="IPR055568">
    <property type="entry name" value="DUF7144"/>
</dbReference>
<comment type="caution">
    <text evidence="4">The sequence shown here is derived from an EMBL/GenBank/DDBJ whole genome shotgun (WGS) entry which is preliminary data.</text>
</comment>
<dbReference type="Pfam" id="PF23636">
    <property type="entry name" value="DUF7144"/>
    <property type="match status" value="1"/>
</dbReference>
<reference evidence="5" key="1">
    <citation type="journal article" date="2019" name="Int. J. Syst. Evol. Microbiol.">
        <title>The Global Catalogue of Microorganisms (GCM) 10K type strain sequencing project: providing services to taxonomists for standard genome sequencing and annotation.</title>
        <authorList>
            <consortium name="The Broad Institute Genomics Platform"/>
            <consortium name="The Broad Institute Genome Sequencing Center for Infectious Disease"/>
            <person name="Wu L."/>
            <person name="Ma J."/>
        </authorList>
    </citation>
    <scope>NUCLEOTIDE SEQUENCE [LARGE SCALE GENOMIC DNA]</scope>
    <source>
        <strain evidence="5">KLKA75</strain>
    </source>
</reference>
<organism evidence="4 5">
    <name type="scientific">Actinomadura gamaensis</name>
    <dbReference type="NCBI Taxonomy" id="1763541"/>
    <lineage>
        <taxon>Bacteria</taxon>
        <taxon>Bacillati</taxon>
        <taxon>Actinomycetota</taxon>
        <taxon>Actinomycetes</taxon>
        <taxon>Streptosporangiales</taxon>
        <taxon>Thermomonosporaceae</taxon>
        <taxon>Actinomadura</taxon>
    </lineage>
</organism>
<keyword evidence="5" id="KW-1185">Reference proteome</keyword>